<dbReference type="Proteomes" id="UP000887577">
    <property type="component" value="Unplaced"/>
</dbReference>
<feature type="signal peptide" evidence="1">
    <location>
        <begin position="1"/>
        <end position="29"/>
    </location>
</feature>
<feature type="chain" id="PRO_5037264386" evidence="1">
    <location>
        <begin position="30"/>
        <end position="459"/>
    </location>
</feature>
<keyword evidence="1" id="KW-0732">Signal</keyword>
<evidence type="ECO:0000256" key="1">
    <source>
        <dbReference type="SAM" id="SignalP"/>
    </source>
</evidence>
<protein>
    <submittedName>
        <fullName evidence="3">Uncharacterized protein</fullName>
    </submittedName>
</protein>
<reference evidence="3" key="1">
    <citation type="submission" date="2022-11" db="UniProtKB">
        <authorList>
            <consortium name="WormBaseParasite"/>
        </authorList>
    </citation>
    <scope>IDENTIFICATION</scope>
</reference>
<proteinExistence type="predicted"/>
<sequence length="459" mass="52699">MKALKLKVCLLPLAFFVIITNAKLHGTWAKIFPKPTSSNLTMINQKVDESKHNPSVSPIRSTILDENELKEMFQRMRDPSTFDDKNDMAQNEESQLKDVMALTNAIKTMLKVLKHTHFLDHEIKEILETSKTFGLLFKGGSSLKELEKTPEMKAFKDVKEKLLAELSQDAFKFLNVPDNEELFVSENIIFPIKALQSQIHQVIQNFTHKNLVQLQSTCQHSNPLKIAKGAEKQLNILIAKFVDQKTPENDEFMDLKNVYTVAFERLFAFSSICNTFLNESVTSGIGKNINDTKLFVFVDKIRSTFEDTYWSAKRIMNEIKTQINIGGTNAEIAFNIYDELTDEYKDFGYTYHVGTAFVLRNAIKKGGKKEYRACEFLASLRNDQKSKEWCNNHTEKHGDLRDLADEIIEKCKIPAFLISVGRADYQSEYDKRTETFFDHLFNFPCYGNVHIAAVNNQLP</sequence>
<keyword evidence="2" id="KW-1185">Reference proteome</keyword>
<accession>A0A914XWL1</accession>
<organism evidence="2 3">
    <name type="scientific">Panagrolaimus superbus</name>
    <dbReference type="NCBI Taxonomy" id="310955"/>
    <lineage>
        <taxon>Eukaryota</taxon>
        <taxon>Metazoa</taxon>
        <taxon>Ecdysozoa</taxon>
        <taxon>Nematoda</taxon>
        <taxon>Chromadorea</taxon>
        <taxon>Rhabditida</taxon>
        <taxon>Tylenchina</taxon>
        <taxon>Panagrolaimomorpha</taxon>
        <taxon>Panagrolaimoidea</taxon>
        <taxon>Panagrolaimidae</taxon>
        <taxon>Panagrolaimus</taxon>
    </lineage>
</organism>
<dbReference type="WBParaSite" id="PSU_v2.g11354.t1">
    <property type="protein sequence ID" value="PSU_v2.g11354.t1"/>
    <property type="gene ID" value="PSU_v2.g11354"/>
</dbReference>
<dbReference type="AlphaFoldDB" id="A0A914XWL1"/>
<name>A0A914XWL1_9BILA</name>
<evidence type="ECO:0000313" key="3">
    <source>
        <dbReference type="WBParaSite" id="PSU_v2.g11354.t1"/>
    </source>
</evidence>
<evidence type="ECO:0000313" key="2">
    <source>
        <dbReference type="Proteomes" id="UP000887577"/>
    </source>
</evidence>